<protein>
    <recommendedName>
        <fullName evidence="7">Probable endonuclease 4</fullName>
        <ecNumber evidence="7">3.1.21.2</ecNumber>
    </recommendedName>
    <alternativeName>
        <fullName evidence="7">Endodeoxyribonuclease IV</fullName>
    </alternativeName>
    <alternativeName>
        <fullName evidence="7">Endonuclease IV</fullName>
    </alternativeName>
</protein>
<keyword evidence="4 7" id="KW-0378">Hydrolase</keyword>
<feature type="binding site" evidence="7">
    <location>
        <position position="70"/>
    </location>
    <ligand>
        <name>Zn(2+)</name>
        <dbReference type="ChEBI" id="CHEBI:29105"/>
        <label>1</label>
    </ligand>
</feature>
<feature type="binding site" evidence="7">
    <location>
        <position position="181"/>
    </location>
    <ligand>
        <name>Zn(2+)</name>
        <dbReference type="ChEBI" id="CHEBI:29105"/>
        <label>3</label>
    </ligand>
</feature>
<feature type="binding site" evidence="7">
    <location>
        <position position="225"/>
    </location>
    <ligand>
        <name>Zn(2+)</name>
        <dbReference type="ChEBI" id="CHEBI:29105"/>
        <label>3</label>
    </ligand>
</feature>
<dbReference type="Proteomes" id="UP000217033">
    <property type="component" value="Unassembled WGS sequence"/>
</dbReference>
<evidence type="ECO:0000256" key="4">
    <source>
        <dbReference type="ARBA" id="ARBA00022801"/>
    </source>
</evidence>
<dbReference type="HAMAP" id="MF_00152">
    <property type="entry name" value="Nfo"/>
    <property type="match status" value="1"/>
</dbReference>
<name>A0ABX4H5K8_9BACT</name>
<dbReference type="EC" id="3.1.21.2" evidence="7"/>
<keyword evidence="7" id="KW-0540">Nuclease</keyword>
<accession>A0ABX4H5K8</accession>
<dbReference type="InterPro" id="IPR001719">
    <property type="entry name" value="AP_endonuc_2"/>
</dbReference>
<reference evidence="9" key="1">
    <citation type="submission" date="2017-08" db="EMBL/GenBank/DDBJ databases">
        <authorList>
            <person name="Alvarez-Ponce D."/>
            <person name="Weitzman C.L."/>
            <person name="Tillett R.L."/>
            <person name="Sandmeier F.C."/>
            <person name="Tracy C.R."/>
        </authorList>
    </citation>
    <scope>NUCLEOTIDE SEQUENCE [LARGE SCALE GENOMIC DNA]</scope>
    <source>
        <strain evidence="9">PS6</strain>
    </source>
</reference>
<feature type="binding site" evidence="7">
    <location>
        <position position="145"/>
    </location>
    <ligand>
        <name>Zn(2+)</name>
        <dbReference type="ChEBI" id="CHEBI:29105"/>
        <label>1</label>
    </ligand>
</feature>
<dbReference type="InterPro" id="IPR013022">
    <property type="entry name" value="Xyl_isomerase-like_TIM-brl"/>
</dbReference>
<dbReference type="Gene3D" id="3.20.20.150">
    <property type="entry name" value="Divalent-metal-dependent TIM barrel enzymes"/>
    <property type="match status" value="1"/>
</dbReference>
<dbReference type="EMBL" id="NQMN01000001">
    <property type="protein sequence ID" value="PAF55174.1"/>
    <property type="molecule type" value="Genomic_DNA"/>
</dbReference>
<keyword evidence="2 7" id="KW-0479">Metal-binding</keyword>
<dbReference type="SMART" id="SM00518">
    <property type="entry name" value="AP2Ec"/>
    <property type="match status" value="1"/>
</dbReference>
<gene>
    <name evidence="7" type="primary">nfo</name>
    <name evidence="9" type="ORF">CJF60_00610</name>
</gene>
<comment type="catalytic activity">
    <reaction evidence="7">
        <text>Endonucleolytic cleavage to 5'-phosphooligonucleotide end-products.</text>
        <dbReference type="EC" id="3.1.21.2"/>
    </reaction>
</comment>
<dbReference type="Pfam" id="PF01261">
    <property type="entry name" value="AP_endonuc_2"/>
    <property type="match status" value="1"/>
</dbReference>
<evidence type="ECO:0000256" key="5">
    <source>
        <dbReference type="ARBA" id="ARBA00022833"/>
    </source>
</evidence>
<dbReference type="PROSITE" id="PS51432">
    <property type="entry name" value="AP_NUCLEASE_F2_4"/>
    <property type="match status" value="1"/>
</dbReference>
<evidence type="ECO:0000256" key="7">
    <source>
        <dbReference type="HAMAP-Rule" id="MF_00152"/>
    </source>
</evidence>
<proteinExistence type="inferred from homology"/>
<feature type="domain" description="Xylose isomerase-like TIM barrel" evidence="8">
    <location>
        <begin position="27"/>
        <end position="275"/>
    </location>
</feature>
<feature type="binding site" evidence="7">
    <location>
        <position position="227"/>
    </location>
    <ligand>
        <name>Zn(2+)</name>
        <dbReference type="ChEBI" id="CHEBI:29105"/>
        <label>3</label>
    </ligand>
</feature>
<evidence type="ECO:0000313" key="9">
    <source>
        <dbReference type="EMBL" id="PAF55174.1"/>
    </source>
</evidence>
<dbReference type="PANTHER" id="PTHR21445">
    <property type="entry name" value="ENDONUCLEASE IV ENDODEOXYRIBONUCLEASE IV"/>
    <property type="match status" value="1"/>
</dbReference>
<dbReference type="NCBIfam" id="NF002196">
    <property type="entry name" value="PRK01060.1-1"/>
    <property type="match status" value="1"/>
</dbReference>
<dbReference type="PROSITE" id="PS00730">
    <property type="entry name" value="AP_NUCLEASE_F2_2"/>
    <property type="match status" value="1"/>
</dbReference>
<evidence type="ECO:0000256" key="6">
    <source>
        <dbReference type="ARBA" id="ARBA00023204"/>
    </source>
</evidence>
<comment type="cofactor">
    <cofactor evidence="7">
        <name>Zn(2+)</name>
        <dbReference type="ChEBI" id="CHEBI:29105"/>
    </cofactor>
    <text evidence="7">Binds 3 Zn(2+) ions.</text>
</comment>
<keyword evidence="5 7" id="KW-0862">Zinc</keyword>
<evidence type="ECO:0000256" key="3">
    <source>
        <dbReference type="ARBA" id="ARBA00022763"/>
    </source>
</evidence>
<dbReference type="CDD" id="cd00019">
    <property type="entry name" value="AP2Ec"/>
    <property type="match status" value="1"/>
</dbReference>
<dbReference type="PROSITE" id="PS00731">
    <property type="entry name" value="AP_NUCLEASE_F2_3"/>
    <property type="match status" value="1"/>
</dbReference>
<evidence type="ECO:0000256" key="2">
    <source>
        <dbReference type="ARBA" id="ARBA00022723"/>
    </source>
</evidence>
<dbReference type="SUPFAM" id="SSF51658">
    <property type="entry name" value="Xylose isomerase-like"/>
    <property type="match status" value="1"/>
</dbReference>
<dbReference type="InterPro" id="IPR036237">
    <property type="entry name" value="Xyl_isomerase-like_sf"/>
</dbReference>
<feature type="binding site" evidence="7">
    <location>
        <position position="178"/>
    </location>
    <ligand>
        <name>Zn(2+)</name>
        <dbReference type="ChEBI" id="CHEBI:29105"/>
        <label>2</label>
    </ligand>
</feature>
<dbReference type="NCBIfam" id="TIGR00587">
    <property type="entry name" value="nfo"/>
    <property type="match status" value="1"/>
</dbReference>
<dbReference type="InterPro" id="IPR018246">
    <property type="entry name" value="AP_endonuc_F2_Zn_BS"/>
</dbReference>
<feature type="binding site" evidence="7">
    <location>
        <position position="145"/>
    </location>
    <ligand>
        <name>Zn(2+)</name>
        <dbReference type="ChEBI" id="CHEBI:29105"/>
        <label>2</label>
    </ligand>
</feature>
<comment type="function">
    <text evidence="7">Endonuclease IV plays a role in DNA repair. It cleaves phosphodiester bonds at apurinic or apyrimidinic (AP) sites, generating a 3'-hydroxyl group and a 5'-terminal sugar phosphate.</text>
</comment>
<keyword evidence="3 7" id="KW-0227">DNA damage</keyword>
<dbReference type="RefSeq" id="WP_084232126.1">
    <property type="nucleotide sequence ID" value="NZ_FWXE01000003.1"/>
</dbReference>
<feature type="binding site" evidence="7">
    <location>
        <position position="257"/>
    </location>
    <ligand>
        <name>Zn(2+)</name>
        <dbReference type="ChEBI" id="CHEBI:29105"/>
        <label>2</label>
    </ligand>
</feature>
<evidence type="ECO:0000313" key="10">
    <source>
        <dbReference type="Proteomes" id="UP000217033"/>
    </source>
</evidence>
<keyword evidence="6 7" id="KW-0234">DNA repair</keyword>
<comment type="similarity">
    <text evidence="1 7">Belongs to the AP endonuclease 2 family.</text>
</comment>
<evidence type="ECO:0000259" key="8">
    <source>
        <dbReference type="Pfam" id="PF01261"/>
    </source>
</evidence>
<sequence>MIKLGSHVAFSAPGYLSKAIEVSINNGANCAMIYLGAPQNTKRVDVVKYNYEEYLEKYSNIIKNEDIVVHAPYIVNPANPEKQDFAVEFLTAEVLRMHEVNLKYLVLHPGAFTSFTAEIALETLSSSLTKILENTSHTKVEIILETMAGKGSEIGRTFEQLLEVIKNLNNERLGICLDTCHMWDAGYNLKNYDQFMSELENKDVLKHVKVIHLNDSKNPLGAQKDRHENIDKGHIGLETLAKFVHDKRFDNIPIILETPIPESGPIYDQEIKMLLEKK</sequence>
<feature type="binding site" evidence="7">
    <location>
        <position position="212"/>
    </location>
    <ligand>
        <name>Zn(2+)</name>
        <dbReference type="ChEBI" id="CHEBI:29105"/>
        <label>2</label>
    </ligand>
</feature>
<evidence type="ECO:0000256" key="1">
    <source>
        <dbReference type="ARBA" id="ARBA00005340"/>
    </source>
</evidence>
<feature type="binding site" evidence="7">
    <location>
        <position position="108"/>
    </location>
    <ligand>
        <name>Zn(2+)</name>
        <dbReference type="ChEBI" id="CHEBI:29105"/>
        <label>1</label>
    </ligand>
</feature>
<organism evidence="9 10">
    <name type="scientific">Mycoplasmopsis agassizii</name>
    <dbReference type="NCBI Taxonomy" id="33922"/>
    <lineage>
        <taxon>Bacteria</taxon>
        <taxon>Bacillati</taxon>
        <taxon>Mycoplasmatota</taxon>
        <taxon>Mycoplasmoidales</taxon>
        <taxon>Metamycoplasmataceae</taxon>
        <taxon>Mycoplasmopsis</taxon>
    </lineage>
</organism>
<keyword evidence="10" id="KW-1185">Reference proteome</keyword>
<comment type="caution">
    <text evidence="9">The sequence shown here is derived from an EMBL/GenBank/DDBJ whole genome shotgun (WGS) entry which is preliminary data.</text>
</comment>
<keyword evidence="7" id="KW-0255">Endonuclease</keyword>
<dbReference type="PANTHER" id="PTHR21445:SF0">
    <property type="entry name" value="APURINIC-APYRIMIDINIC ENDONUCLEASE"/>
    <property type="match status" value="1"/>
</dbReference>